<feature type="domain" description="Thiamine pyrophosphate enzyme N-terminal TPP-binding" evidence="8">
    <location>
        <begin position="11"/>
        <end position="125"/>
    </location>
</feature>
<evidence type="ECO:0000256" key="4">
    <source>
        <dbReference type="ARBA" id="ARBA00023052"/>
    </source>
</evidence>
<feature type="domain" description="Thiamine pyrophosphate enzyme TPP-binding" evidence="7">
    <location>
        <begin position="460"/>
        <end position="570"/>
    </location>
</feature>
<dbReference type="PIRSF" id="PIRSF004983">
    <property type="entry name" value="MenD"/>
    <property type="match status" value="1"/>
</dbReference>
<keyword evidence="1 6" id="KW-0808">Transferase</keyword>
<keyword evidence="4 6" id="KW-0786">Thiamine pyrophosphate</keyword>
<dbReference type="Gene3D" id="3.40.50.1220">
    <property type="entry name" value="TPP-binding domain"/>
    <property type="match status" value="1"/>
</dbReference>
<evidence type="ECO:0000259" key="7">
    <source>
        <dbReference type="Pfam" id="PF02775"/>
    </source>
</evidence>
<dbReference type="Pfam" id="PF02776">
    <property type="entry name" value="TPP_enzyme_N"/>
    <property type="match status" value="1"/>
</dbReference>
<dbReference type="GO" id="GO:0000287">
    <property type="term" value="F:magnesium ion binding"/>
    <property type="evidence" value="ECO:0007669"/>
    <property type="project" value="UniProtKB-UniRule"/>
</dbReference>
<dbReference type="UniPathway" id="UPA00995"/>
<comment type="pathway">
    <text evidence="6">Cofactor biosynthesis; phylloquinone biosynthesis.</text>
</comment>
<dbReference type="HAMAP" id="MF_01659">
    <property type="entry name" value="MenD"/>
    <property type="match status" value="1"/>
</dbReference>
<keyword evidence="3 6" id="KW-0460">Magnesium</keyword>
<dbReference type="RefSeq" id="WP_106501901.1">
    <property type="nucleotide sequence ID" value="NZ_PXXO01000002.1"/>
</dbReference>
<reference evidence="10 11" key="1">
    <citation type="journal article" date="2018" name="Environ. Microbiol.">
        <title>Ecological and genomic features of two widespread freshwater picocyanobacteria.</title>
        <authorList>
            <person name="Cabello-Yeves P.J."/>
            <person name="Picazo A."/>
            <person name="Camacho A."/>
            <person name="Callieri C."/>
            <person name="Rosselli R."/>
            <person name="Roda-Garcia J.J."/>
            <person name="Coutinho F.H."/>
            <person name="Rodriguez-Valera F."/>
        </authorList>
    </citation>
    <scope>NUCLEOTIDE SEQUENCE [LARGE SCALE GENOMIC DNA]</scope>
    <source>
        <strain evidence="10 11">Tous</strain>
    </source>
</reference>
<dbReference type="AlphaFoldDB" id="A0A2P7N0F6"/>
<evidence type="ECO:0000256" key="3">
    <source>
        <dbReference type="ARBA" id="ARBA00022842"/>
    </source>
</evidence>
<keyword evidence="5 6" id="KW-0464">Manganese</keyword>
<dbReference type="GO" id="GO:0070204">
    <property type="term" value="F:2-succinyl-5-enolpyruvyl-6-hydroxy-3-cyclohexene-1-carboxylic-acid synthase activity"/>
    <property type="evidence" value="ECO:0007669"/>
    <property type="project" value="UniProtKB-UniRule"/>
</dbReference>
<evidence type="ECO:0000256" key="1">
    <source>
        <dbReference type="ARBA" id="ARBA00022679"/>
    </source>
</evidence>
<keyword evidence="2 6" id="KW-0479">Metal-binding</keyword>
<evidence type="ECO:0000256" key="2">
    <source>
        <dbReference type="ARBA" id="ARBA00022723"/>
    </source>
</evidence>
<dbReference type="Pfam" id="PF16582">
    <property type="entry name" value="TPP_enzyme_M_2"/>
    <property type="match status" value="1"/>
</dbReference>
<comment type="cofactor">
    <cofactor evidence="6">
        <name>Mg(2+)</name>
        <dbReference type="ChEBI" id="CHEBI:18420"/>
    </cofactor>
    <cofactor evidence="6">
        <name>Mn(2+)</name>
        <dbReference type="ChEBI" id="CHEBI:29035"/>
    </cofactor>
</comment>
<dbReference type="CDD" id="cd07037">
    <property type="entry name" value="TPP_PYR_MenD"/>
    <property type="match status" value="1"/>
</dbReference>
<evidence type="ECO:0000256" key="5">
    <source>
        <dbReference type="ARBA" id="ARBA00023211"/>
    </source>
</evidence>
<proteinExistence type="inferred from homology"/>
<name>A0A2P7N0F6_9CYAN</name>
<dbReference type="InterPro" id="IPR029061">
    <property type="entry name" value="THDP-binding"/>
</dbReference>
<gene>
    <name evidence="6" type="primary">menD</name>
    <name evidence="10" type="ORF">C7K55_02940</name>
</gene>
<evidence type="ECO:0000259" key="8">
    <source>
        <dbReference type="Pfam" id="PF02776"/>
    </source>
</evidence>
<dbReference type="NCBIfam" id="TIGR00173">
    <property type="entry name" value="menD"/>
    <property type="match status" value="1"/>
</dbReference>
<comment type="cofactor">
    <cofactor evidence="6">
        <name>thiamine diphosphate</name>
        <dbReference type="ChEBI" id="CHEBI:58937"/>
    </cofactor>
    <text evidence="6">Binds 1 thiamine pyrophosphate per subunit.</text>
</comment>
<dbReference type="UniPathway" id="UPA01057">
    <property type="reaction ID" value="UER00164"/>
</dbReference>
<feature type="domain" description="Menaquinone biosynthesis protein MenD middle" evidence="9">
    <location>
        <begin position="232"/>
        <end position="337"/>
    </location>
</feature>
<sequence>MELARRNLEAALLLLKALMGQGLSQAVLCPGSRSGALALALGVLEPRGLELYTAIDERSAAFFALGLARATGKAVAVVTTSGTAVANLLPAAVEADYGAIPLLLISADRPNRLKGCGANQTVNQESFLAASVRWFGQGDGTGLAAMTDAAIAALARQAWSATLPPGLAPGPVHLNLPFGEPLHADGPALLEAIADGSLEPTPPSLAELALGAAGSGIRATPFSPAPDPGQPGVVVAGPWRGLPQHWPGYVEALLRWQRRTGWPVLADGLSGLRGLADLDLISSYDLLLEAPEPKLRSAQVLRLGPVPASRRLQRWLADQNAHQWLVSEGEPRCLDPLGSGWHGSGCQQSAAGLAGWSASLPPSFWAGGPSAEALRFGSRWRQRELQLQLWLDQQLASGDGAEIGVNELCLARQLGLLLPAGLPLVLANSSPVRDWESFANPAAPWRAVYGFRGASGIDGTLSIACGVAEAHGQAVLLTGDLALLHDSHGWLWQRQLKGRLTVILINNGGGGIFEQLPIRTTPEQALDFERLFAMPQQLDHLALAAAHGVPGRRVEQLADLPSQLDWALNQPLALLELVSDRRADALRRQTLRRMAAQALMQS</sequence>
<evidence type="ECO:0000313" key="11">
    <source>
        <dbReference type="Proteomes" id="UP000243002"/>
    </source>
</evidence>
<comment type="subunit">
    <text evidence="6">Homodimer.</text>
</comment>
<dbReference type="OrthoDB" id="9791859at2"/>
<comment type="catalytic activity">
    <reaction evidence="6">
        <text>isochorismate + 2-oxoglutarate + H(+) = 5-enolpyruvoyl-6-hydroxy-2-succinyl-cyclohex-3-ene-1-carboxylate + CO2</text>
        <dbReference type="Rhea" id="RHEA:25593"/>
        <dbReference type="ChEBI" id="CHEBI:15378"/>
        <dbReference type="ChEBI" id="CHEBI:16526"/>
        <dbReference type="ChEBI" id="CHEBI:16810"/>
        <dbReference type="ChEBI" id="CHEBI:29780"/>
        <dbReference type="ChEBI" id="CHEBI:58818"/>
        <dbReference type="EC" id="2.2.1.9"/>
    </reaction>
</comment>
<dbReference type="InterPro" id="IPR011766">
    <property type="entry name" value="TPP_enzyme_TPP-bd"/>
</dbReference>
<evidence type="ECO:0000313" key="10">
    <source>
        <dbReference type="EMBL" id="PSJ06929.1"/>
    </source>
</evidence>
<dbReference type="InterPro" id="IPR012001">
    <property type="entry name" value="Thiamin_PyroP_enz_TPP-bd_dom"/>
</dbReference>
<organism evidence="10 11">
    <name type="scientific">Cyanobium usitatum str. Tous</name>
    <dbReference type="NCBI Taxonomy" id="2116684"/>
    <lineage>
        <taxon>Bacteria</taxon>
        <taxon>Bacillati</taxon>
        <taxon>Cyanobacteriota</taxon>
        <taxon>Cyanophyceae</taxon>
        <taxon>Synechococcales</taxon>
        <taxon>Prochlorococcaceae</taxon>
        <taxon>Cyanobium</taxon>
    </lineage>
</organism>
<dbReference type="Pfam" id="PF02775">
    <property type="entry name" value="TPP_enzyme_C"/>
    <property type="match status" value="1"/>
</dbReference>
<comment type="caution">
    <text evidence="10">The sequence shown here is derived from an EMBL/GenBank/DDBJ whole genome shotgun (WGS) entry which is preliminary data.</text>
</comment>
<dbReference type="EC" id="2.2.1.9" evidence="6"/>
<dbReference type="PANTHER" id="PTHR42916">
    <property type="entry name" value="2-SUCCINYL-5-ENOLPYRUVYL-6-HYDROXY-3-CYCLOHEXENE-1-CARBOXYLATE SYNTHASE"/>
    <property type="match status" value="1"/>
</dbReference>
<dbReference type="Gene3D" id="3.40.50.970">
    <property type="match status" value="2"/>
</dbReference>
<dbReference type="EMBL" id="PXXO01000002">
    <property type="protein sequence ID" value="PSJ06929.1"/>
    <property type="molecule type" value="Genomic_DNA"/>
</dbReference>
<dbReference type="GO" id="GO:0030976">
    <property type="term" value="F:thiamine pyrophosphate binding"/>
    <property type="evidence" value="ECO:0007669"/>
    <property type="project" value="UniProtKB-UniRule"/>
</dbReference>
<dbReference type="CDD" id="cd02009">
    <property type="entry name" value="TPP_SHCHC_synthase"/>
    <property type="match status" value="1"/>
</dbReference>
<evidence type="ECO:0000259" key="9">
    <source>
        <dbReference type="Pfam" id="PF16582"/>
    </source>
</evidence>
<accession>A0A2P7N0F6</accession>
<keyword evidence="11" id="KW-1185">Reference proteome</keyword>
<dbReference type="InterPro" id="IPR004433">
    <property type="entry name" value="MenaQ_synth_MenD"/>
</dbReference>
<comment type="pathway">
    <text evidence="6">Quinol/quinone metabolism; 1,4-dihydroxy-2-naphthoate biosynthesis; 1,4-dihydroxy-2-naphthoate from chorismate: step 2/7.</text>
</comment>
<dbReference type="GO" id="GO:0009234">
    <property type="term" value="P:menaquinone biosynthetic process"/>
    <property type="evidence" value="ECO:0007669"/>
    <property type="project" value="InterPro"/>
</dbReference>
<protein>
    <recommendedName>
        <fullName evidence="6">2-succinyl-5-enolpyruvyl-6-hydroxy-3-cyclohexene-1-carboxylate synthase</fullName>
        <shortName evidence="6">SEPHCHC synthase</shortName>
        <ecNumber evidence="6">2.2.1.9</ecNumber>
    </recommendedName>
</protein>
<evidence type="ECO:0000256" key="6">
    <source>
        <dbReference type="HAMAP-Rule" id="MF_01659"/>
    </source>
</evidence>
<comment type="similarity">
    <text evidence="6">Belongs to the TPP enzyme family. MenD subfamily.</text>
</comment>
<dbReference type="Proteomes" id="UP000243002">
    <property type="component" value="Unassembled WGS sequence"/>
</dbReference>
<dbReference type="PANTHER" id="PTHR42916:SF1">
    <property type="entry name" value="PROTEIN PHYLLO, CHLOROPLASTIC"/>
    <property type="match status" value="1"/>
</dbReference>
<dbReference type="GO" id="GO:0030145">
    <property type="term" value="F:manganese ion binding"/>
    <property type="evidence" value="ECO:0007669"/>
    <property type="project" value="UniProtKB-UniRule"/>
</dbReference>
<dbReference type="GO" id="GO:0042372">
    <property type="term" value="P:phylloquinone biosynthetic process"/>
    <property type="evidence" value="ECO:0007669"/>
    <property type="project" value="UniProtKB-UniRule"/>
</dbReference>
<dbReference type="SUPFAM" id="SSF52518">
    <property type="entry name" value="Thiamin diphosphate-binding fold (THDP-binding)"/>
    <property type="match status" value="2"/>
</dbReference>
<dbReference type="InterPro" id="IPR032264">
    <property type="entry name" value="MenD_middle"/>
</dbReference>
<comment type="function">
    <text evidence="6">Catalyzes the thiamine diphosphate-dependent decarboxylation of 2-oxoglutarate and the subsequent addition of the resulting succinic semialdehyde-thiamine pyrophosphate anion to isochorismate to yield 2-succinyl-5-enolpyruvyl-6-hydroxy-3-cyclohexene-1-carboxylate (SEPHCHC).</text>
</comment>